<name>A0A6J7WRS8_9CAUD</name>
<reference evidence="1" key="1">
    <citation type="submission" date="2020-05" db="EMBL/GenBank/DDBJ databases">
        <authorList>
            <person name="Chiriac C."/>
            <person name="Salcher M."/>
            <person name="Ghai R."/>
            <person name="Kavagutti S V."/>
        </authorList>
    </citation>
    <scope>NUCLEOTIDE SEQUENCE</scope>
</reference>
<gene>
    <name evidence="1" type="ORF">UFOVP202_39</name>
</gene>
<dbReference type="Gene3D" id="3.40.50.620">
    <property type="entry name" value="HUPs"/>
    <property type="match status" value="1"/>
</dbReference>
<organism evidence="1">
    <name type="scientific">uncultured Caudovirales phage</name>
    <dbReference type="NCBI Taxonomy" id="2100421"/>
    <lineage>
        <taxon>Viruses</taxon>
        <taxon>Duplodnaviria</taxon>
        <taxon>Heunggongvirae</taxon>
        <taxon>Uroviricota</taxon>
        <taxon>Caudoviricetes</taxon>
        <taxon>Peduoviridae</taxon>
        <taxon>Maltschvirus</taxon>
        <taxon>Maltschvirus maltsch</taxon>
    </lineage>
</organism>
<protein>
    <submittedName>
        <fullName evidence="1">Uncharacterized protein</fullName>
    </submittedName>
</protein>
<accession>A0A6J7WRS8</accession>
<dbReference type="EMBL" id="LR798254">
    <property type="protein sequence ID" value="CAB5218053.1"/>
    <property type="molecule type" value="Genomic_DNA"/>
</dbReference>
<proteinExistence type="predicted"/>
<dbReference type="InterPro" id="IPR014729">
    <property type="entry name" value="Rossmann-like_a/b/a_fold"/>
</dbReference>
<sequence>MIAYTEVIEEHPDNKRFLADCEEWFGQKILILGNDRYERSIYKTFETSAMNIKGASPCTRKLKKDVRLKFEKPTDIQVFGYTMEEQDRYDRFLDANNIYAIAPLIDKGLGKIDCLAMFQNAGIELPTMYKLGYHNNNCIGCVKGGKGYWNKIKVDFPAEFDRMAKLERFKKQTVLKDVYLDELPADAGNYPQEQDIQCGIFCHMAEEDLKL</sequence>
<evidence type="ECO:0000313" key="1">
    <source>
        <dbReference type="EMBL" id="CAB5218053.1"/>
    </source>
</evidence>